<gene>
    <name evidence="2" type="ORF">EXE25_17625</name>
</gene>
<organism evidence="2 3">
    <name type="scientific">Acinetobacter bouvetii</name>
    <dbReference type="NCBI Taxonomy" id="202951"/>
    <lineage>
        <taxon>Bacteria</taxon>
        <taxon>Pseudomonadati</taxon>
        <taxon>Pseudomonadota</taxon>
        <taxon>Gammaproteobacteria</taxon>
        <taxon>Moraxellales</taxon>
        <taxon>Moraxellaceae</taxon>
        <taxon>Acinetobacter</taxon>
    </lineage>
</organism>
<reference evidence="2 3" key="1">
    <citation type="submission" date="2019-02" db="EMBL/GenBank/DDBJ databases">
        <title>The Batch Genome Submission of Acinetobacter spp. strains.</title>
        <authorList>
            <person name="Qin J."/>
            <person name="Hu Y."/>
            <person name="Ye H."/>
            <person name="Wei L."/>
            <person name="Feng Y."/>
            <person name="Zong Z."/>
        </authorList>
    </citation>
    <scope>NUCLEOTIDE SEQUENCE [LARGE SCALE GENOMIC DNA]</scope>
    <source>
        <strain evidence="2 3">WCHABo060081</strain>
    </source>
</reference>
<dbReference type="Proteomes" id="UP000293483">
    <property type="component" value="Unassembled WGS sequence"/>
</dbReference>
<feature type="region of interest" description="Disordered" evidence="1">
    <location>
        <begin position="134"/>
        <end position="158"/>
    </location>
</feature>
<accession>A0A4Q7AQ54</accession>
<feature type="compositionally biased region" description="Polar residues" evidence="1">
    <location>
        <begin position="134"/>
        <end position="156"/>
    </location>
</feature>
<dbReference type="RefSeq" id="WP_130148532.1">
    <property type="nucleotide sequence ID" value="NZ_SGSU01000027.1"/>
</dbReference>
<protein>
    <submittedName>
        <fullName evidence="2">Uncharacterized protein</fullName>
    </submittedName>
</protein>
<name>A0A4Q7AQ54_9GAMM</name>
<evidence type="ECO:0000256" key="1">
    <source>
        <dbReference type="SAM" id="MobiDB-lite"/>
    </source>
</evidence>
<evidence type="ECO:0000313" key="2">
    <source>
        <dbReference type="EMBL" id="RZG64153.1"/>
    </source>
</evidence>
<dbReference type="EMBL" id="SGSU01000027">
    <property type="protein sequence ID" value="RZG64153.1"/>
    <property type="molecule type" value="Genomic_DNA"/>
</dbReference>
<sequence>MNTAEVIPFRKPQVSKQEAKNMYSDKFAQGYVMSSRLYRKEVWPFLSDAARNVYAELENRINGHNKESDFVSYSQLQGGELEGSRKLSRETVRNGIDELLKLNVVSISGTGARGVKKYLLNEISIKDQFANKTSSTTEPVRKVNQTSSASELVTGSETEHTIDNSIDSLENKKNTVPVDNSKSEMFGDSVKYHEDNKNLYSLRELSKVYPVQSDLVDQIVDRCPDLTNDQIMSELKNFAQWSTSREKTTAQGWMNYWLYRIQKLSAPKAKSSKAAKAKSKGLSDAQIDYFAAKLTNFHEFAGMYSNVGETQKAFTARVASKLRDPEQLKHWASYLKDVGFTGTIEDFT</sequence>
<proteinExistence type="predicted"/>
<dbReference type="AlphaFoldDB" id="A0A4Q7AQ54"/>
<evidence type="ECO:0000313" key="3">
    <source>
        <dbReference type="Proteomes" id="UP000293483"/>
    </source>
</evidence>
<comment type="caution">
    <text evidence="2">The sequence shown here is derived from an EMBL/GenBank/DDBJ whole genome shotgun (WGS) entry which is preliminary data.</text>
</comment>